<dbReference type="OrthoDB" id="1470350at2759"/>
<dbReference type="InterPro" id="IPR002401">
    <property type="entry name" value="Cyt_P450_E_grp-I"/>
</dbReference>
<comment type="function">
    <text evidence="2">May be involved in the metabolism of insect hormones and in the breakdown of synthetic insecticides.</text>
</comment>
<dbReference type="GO" id="GO:0005789">
    <property type="term" value="C:endoplasmic reticulum membrane"/>
    <property type="evidence" value="ECO:0007669"/>
    <property type="project" value="UniProtKB-SubCell"/>
</dbReference>
<dbReference type="SUPFAM" id="SSF48264">
    <property type="entry name" value="Cytochrome P450"/>
    <property type="match status" value="1"/>
</dbReference>
<keyword evidence="8" id="KW-0256">Endoplasmic reticulum</keyword>
<comment type="similarity">
    <text evidence="5 15">Belongs to the cytochrome P450 family.</text>
</comment>
<evidence type="ECO:0000256" key="14">
    <source>
        <dbReference type="PIRSR" id="PIRSR602401-1"/>
    </source>
</evidence>
<evidence type="ECO:0000256" key="8">
    <source>
        <dbReference type="ARBA" id="ARBA00022824"/>
    </source>
</evidence>
<dbReference type="GO" id="GO:0016705">
    <property type="term" value="F:oxidoreductase activity, acting on paired donors, with incorporation or reduction of molecular oxygen"/>
    <property type="evidence" value="ECO:0007669"/>
    <property type="project" value="InterPro"/>
</dbReference>
<evidence type="ECO:0000256" key="5">
    <source>
        <dbReference type="ARBA" id="ARBA00010617"/>
    </source>
</evidence>
<evidence type="ECO:0000256" key="4">
    <source>
        <dbReference type="ARBA" id="ARBA00004406"/>
    </source>
</evidence>
<evidence type="ECO:0000256" key="1">
    <source>
        <dbReference type="ARBA" id="ARBA00001971"/>
    </source>
</evidence>
<evidence type="ECO:0000256" key="13">
    <source>
        <dbReference type="ARBA" id="ARBA00023136"/>
    </source>
</evidence>
<keyword evidence="9" id="KW-0492">Microsome</keyword>
<evidence type="ECO:0008006" key="18">
    <source>
        <dbReference type="Google" id="ProtNLM"/>
    </source>
</evidence>
<evidence type="ECO:0000256" key="2">
    <source>
        <dbReference type="ARBA" id="ARBA00003690"/>
    </source>
</evidence>
<keyword evidence="6 14" id="KW-0349">Heme</keyword>
<dbReference type="PANTHER" id="PTHR24291">
    <property type="entry name" value="CYTOCHROME P450 FAMILY 4"/>
    <property type="match status" value="1"/>
</dbReference>
<dbReference type="InterPro" id="IPR017972">
    <property type="entry name" value="Cyt_P450_CS"/>
</dbReference>
<sequence length="296" mass="33747">MRGLNVFLYSDVVYSLTPAHREMKRCVAILHNVSETVMKRRKLERENKMKCGTTDNNNSDSGEEPRFKAFLDILMELSELDPSLTEQQIKSEVDTIIVGGQETVASTIFFTLLMVGCKPRIQNKMYDEMRSIFGDSKRPVCKEDLSRMKYCEAVIYETLRLYPPVPGVMRYTDRDLQLKSCKVPKGTVCGINSWGAGRSARAWGPDAALYRPERWLSDTPPGNPAAFLAFSYGRRACIGKKYAMAILKTILAHCLRELEFVSQADNMQMKIDIALRPISGHLIQVRQRMDNEMKKE</sequence>
<keyword evidence="12 15" id="KW-0503">Monooxygenase</keyword>
<dbReference type="PANTHER" id="PTHR24291:SF189">
    <property type="entry name" value="CYTOCHROME P450 4C3-RELATED"/>
    <property type="match status" value="1"/>
</dbReference>
<evidence type="ECO:0000256" key="12">
    <source>
        <dbReference type="ARBA" id="ARBA00023033"/>
    </source>
</evidence>
<protein>
    <recommendedName>
        <fullName evidence="18">Cytochrome P450</fullName>
    </recommendedName>
</protein>
<evidence type="ECO:0000256" key="10">
    <source>
        <dbReference type="ARBA" id="ARBA00023002"/>
    </source>
</evidence>
<evidence type="ECO:0000256" key="3">
    <source>
        <dbReference type="ARBA" id="ARBA00004174"/>
    </source>
</evidence>
<dbReference type="InterPro" id="IPR036396">
    <property type="entry name" value="Cyt_P450_sf"/>
</dbReference>
<dbReference type="InterPro" id="IPR050196">
    <property type="entry name" value="Cytochrome_P450_Monoox"/>
</dbReference>
<keyword evidence="13" id="KW-0472">Membrane</keyword>
<evidence type="ECO:0000313" key="16">
    <source>
        <dbReference type="EMBL" id="CAH0589271.1"/>
    </source>
</evidence>
<dbReference type="GO" id="GO:0004497">
    <property type="term" value="F:monooxygenase activity"/>
    <property type="evidence" value="ECO:0007669"/>
    <property type="project" value="UniProtKB-KW"/>
</dbReference>
<name>A0A9P0FRS0_CHRIL</name>
<dbReference type="PRINTS" id="PR00463">
    <property type="entry name" value="EP450I"/>
</dbReference>
<keyword evidence="11 14" id="KW-0408">Iron</keyword>
<comment type="subcellular location">
    <subcellularLocation>
        <location evidence="4">Endoplasmic reticulum membrane</location>
        <topology evidence="4">Peripheral membrane protein</topology>
    </subcellularLocation>
    <subcellularLocation>
        <location evidence="3">Microsome membrane</location>
        <topology evidence="3">Peripheral membrane protein</topology>
    </subcellularLocation>
</comment>
<comment type="cofactor">
    <cofactor evidence="1 14">
        <name>heme</name>
        <dbReference type="ChEBI" id="CHEBI:30413"/>
    </cofactor>
</comment>
<dbReference type="PROSITE" id="PS00086">
    <property type="entry name" value="CYTOCHROME_P450"/>
    <property type="match status" value="1"/>
</dbReference>
<dbReference type="EMBL" id="LR824020">
    <property type="protein sequence ID" value="CAH0589271.1"/>
    <property type="molecule type" value="Genomic_DNA"/>
</dbReference>
<evidence type="ECO:0000256" key="9">
    <source>
        <dbReference type="ARBA" id="ARBA00022848"/>
    </source>
</evidence>
<organism evidence="16 17">
    <name type="scientific">Chrysodeixis includens</name>
    <name type="common">Soybean looper</name>
    <name type="synonym">Pseudoplusia includens</name>
    <dbReference type="NCBI Taxonomy" id="689277"/>
    <lineage>
        <taxon>Eukaryota</taxon>
        <taxon>Metazoa</taxon>
        <taxon>Ecdysozoa</taxon>
        <taxon>Arthropoda</taxon>
        <taxon>Hexapoda</taxon>
        <taxon>Insecta</taxon>
        <taxon>Pterygota</taxon>
        <taxon>Neoptera</taxon>
        <taxon>Endopterygota</taxon>
        <taxon>Lepidoptera</taxon>
        <taxon>Glossata</taxon>
        <taxon>Ditrysia</taxon>
        <taxon>Noctuoidea</taxon>
        <taxon>Noctuidae</taxon>
        <taxon>Plusiinae</taxon>
        <taxon>Chrysodeixis</taxon>
    </lineage>
</organism>
<dbReference type="GO" id="GO:0020037">
    <property type="term" value="F:heme binding"/>
    <property type="evidence" value="ECO:0007669"/>
    <property type="project" value="InterPro"/>
</dbReference>
<keyword evidence="10 15" id="KW-0560">Oxidoreductase</keyword>
<proteinExistence type="inferred from homology"/>
<evidence type="ECO:0000256" key="15">
    <source>
        <dbReference type="RuleBase" id="RU000461"/>
    </source>
</evidence>
<evidence type="ECO:0000256" key="7">
    <source>
        <dbReference type="ARBA" id="ARBA00022723"/>
    </source>
</evidence>
<evidence type="ECO:0000313" key="17">
    <source>
        <dbReference type="Proteomes" id="UP001154114"/>
    </source>
</evidence>
<dbReference type="Pfam" id="PF00067">
    <property type="entry name" value="p450"/>
    <property type="match status" value="1"/>
</dbReference>
<dbReference type="PRINTS" id="PR00385">
    <property type="entry name" value="P450"/>
</dbReference>
<dbReference type="AlphaFoldDB" id="A0A9P0FRS0"/>
<reference evidence="16" key="1">
    <citation type="submission" date="2021-12" db="EMBL/GenBank/DDBJ databases">
        <authorList>
            <person name="King R."/>
        </authorList>
    </citation>
    <scope>NUCLEOTIDE SEQUENCE</scope>
</reference>
<evidence type="ECO:0000256" key="6">
    <source>
        <dbReference type="ARBA" id="ARBA00022617"/>
    </source>
</evidence>
<keyword evidence="17" id="KW-1185">Reference proteome</keyword>
<dbReference type="InterPro" id="IPR001128">
    <property type="entry name" value="Cyt_P450"/>
</dbReference>
<gene>
    <name evidence="16" type="ORF">CINC_LOCUS4456</name>
</gene>
<dbReference type="Gene3D" id="1.10.630.10">
    <property type="entry name" value="Cytochrome P450"/>
    <property type="match status" value="1"/>
</dbReference>
<feature type="binding site" description="axial binding residue" evidence="14">
    <location>
        <position position="237"/>
    </location>
    <ligand>
        <name>heme</name>
        <dbReference type="ChEBI" id="CHEBI:30413"/>
    </ligand>
    <ligandPart>
        <name>Fe</name>
        <dbReference type="ChEBI" id="CHEBI:18248"/>
    </ligandPart>
</feature>
<dbReference type="GO" id="GO:0005506">
    <property type="term" value="F:iron ion binding"/>
    <property type="evidence" value="ECO:0007669"/>
    <property type="project" value="InterPro"/>
</dbReference>
<dbReference type="Proteomes" id="UP001154114">
    <property type="component" value="Chromosome 17"/>
</dbReference>
<evidence type="ECO:0000256" key="11">
    <source>
        <dbReference type="ARBA" id="ARBA00023004"/>
    </source>
</evidence>
<keyword evidence="7 14" id="KW-0479">Metal-binding</keyword>
<accession>A0A9P0FRS0</accession>